<organism evidence="1 2">
    <name type="scientific">Chitinophaga varians</name>
    <dbReference type="NCBI Taxonomy" id="2202339"/>
    <lineage>
        <taxon>Bacteria</taxon>
        <taxon>Pseudomonadati</taxon>
        <taxon>Bacteroidota</taxon>
        <taxon>Chitinophagia</taxon>
        <taxon>Chitinophagales</taxon>
        <taxon>Chitinophagaceae</taxon>
        <taxon>Chitinophaga</taxon>
    </lineage>
</organism>
<name>A0A847RX02_9BACT</name>
<dbReference type="PROSITE" id="PS51257">
    <property type="entry name" value="PROKAR_LIPOPROTEIN"/>
    <property type="match status" value="1"/>
</dbReference>
<evidence type="ECO:0008006" key="3">
    <source>
        <dbReference type="Google" id="ProtNLM"/>
    </source>
</evidence>
<comment type="caution">
    <text evidence="1">The sequence shown here is derived from an EMBL/GenBank/DDBJ whole genome shotgun (WGS) entry which is preliminary data.</text>
</comment>
<protein>
    <recommendedName>
        <fullName evidence="3">DUF4397 domain-containing protein</fullName>
    </recommendedName>
</protein>
<proteinExistence type="predicted"/>
<gene>
    <name evidence="1" type="ORF">HGH92_06115</name>
</gene>
<dbReference type="EMBL" id="JABAIA010000001">
    <property type="protein sequence ID" value="NLR63871.1"/>
    <property type="molecule type" value="Genomic_DNA"/>
</dbReference>
<dbReference type="AlphaFoldDB" id="A0A847RX02"/>
<dbReference type="Proteomes" id="UP000570474">
    <property type="component" value="Unassembled WGS sequence"/>
</dbReference>
<dbReference type="RefSeq" id="WP_168869854.1">
    <property type="nucleotide sequence ID" value="NZ_JABAIA010000001.1"/>
</dbReference>
<keyword evidence="2" id="KW-1185">Reference proteome</keyword>
<sequence>MTAYIREKFLYLLIVFGVLSACNKDVTPLPGAGNGNIFFYNASTALQGELTSPARRRANFILIDSRDSNYVWDADHVSKHPYFDGSYAVSHPAIVNGWPTFWPVPTGTHTLRLVDSAGTILLTDSVKIDDQNPALVFYGDSCGDFRSLVTTDVFKPADGQIGMRLINLSPGDGKYFLTFNKKIPAELPAATHFGDHTGYLPMNVVRQDTFSIKVFSVSDSSNVLSRVSLAVSPGHAYTLLMSGYPENHPASYKDPRTGRMVSLQTTFTIQALKNY</sequence>
<evidence type="ECO:0000313" key="2">
    <source>
        <dbReference type="Proteomes" id="UP000570474"/>
    </source>
</evidence>
<evidence type="ECO:0000313" key="1">
    <source>
        <dbReference type="EMBL" id="NLR63871.1"/>
    </source>
</evidence>
<accession>A0A847RX02</accession>
<reference evidence="1 2" key="1">
    <citation type="submission" date="2020-04" db="EMBL/GenBank/DDBJ databases">
        <authorList>
            <person name="Yin C."/>
        </authorList>
    </citation>
    <scope>NUCLEOTIDE SEQUENCE [LARGE SCALE GENOMIC DNA]</scope>
    <source>
        <strain evidence="1 2">Ae27</strain>
    </source>
</reference>